<dbReference type="NCBIfam" id="TIGR00046">
    <property type="entry name" value="RsmE family RNA methyltransferase"/>
    <property type="match status" value="1"/>
</dbReference>
<proteinExistence type="inferred from homology"/>
<dbReference type="Gene3D" id="3.40.1280.10">
    <property type="match status" value="1"/>
</dbReference>
<dbReference type="InterPro" id="IPR029028">
    <property type="entry name" value="Alpha/beta_knot_MTases"/>
</dbReference>
<dbReference type="GO" id="GO:0032259">
    <property type="term" value="P:methylation"/>
    <property type="evidence" value="ECO:0007669"/>
    <property type="project" value="UniProtKB-KW"/>
</dbReference>
<evidence type="ECO:0000259" key="14">
    <source>
        <dbReference type="Pfam" id="PF20260"/>
    </source>
</evidence>
<evidence type="ECO:0000256" key="10">
    <source>
        <dbReference type="ARBA" id="ARBA00025699"/>
    </source>
</evidence>
<protein>
    <recommendedName>
        <fullName evidence="4 12">Ribosomal RNA small subunit methyltransferase E</fullName>
        <ecNumber evidence="3 12">2.1.1.193</ecNumber>
    </recommendedName>
</protein>
<feature type="domain" description="Ribosomal RNA small subunit methyltransferase E methyltransferase" evidence="13">
    <location>
        <begin position="75"/>
        <end position="244"/>
    </location>
</feature>
<comment type="function">
    <text evidence="10 12">Specifically methylates the N3 position of the uracil ring of uridine 1498 (m3U1498) in 16S rRNA. Acts on the fully assembled 30S ribosomal subunit.</text>
</comment>
<name>A0ABW5TLL0_9ENTE</name>
<dbReference type="InterPro" id="IPR046887">
    <property type="entry name" value="RsmE_PUA-like"/>
</dbReference>
<dbReference type="EMBL" id="JBHUMO010000056">
    <property type="protein sequence ID" value="MFD2729585.1"/>
    <property type="molecule type" value="Genomic_DNA"/>
</dbReference>
<dbReference type="PANTHER" id="PTHR30027">
    <property type="entry name" value="RIBOSOMAL RNA SMALL SUBUNIT METHYLTRANSFERASE E"/>
    <property type="match status" value="1"/>
</dbReference>
<evidence type="ECO:0000256" key="2">
    <source>
        <dbReference type="ARBA" id="ARBA00005528"/>
    </source>
</evidence>
<evidence type="ECO:0000256" key="8">
    <source>
        <dbReference type="ARBA" id="ARBA00022679"/>
    </source>
</evidence>
<dbReference type="Pfam" id="PF04452">
    <property type="entry name" value="Methyltrans_RNA"/>
    <property type="match status" value="1"/>
</dbReference>
<dbReference type="PANTHER" id="PTHR30027:SF3">
    <property type="entry name" value="16S RRNA (URACIL(1498)-N(3))-METHYLTRANSFERASE"/>
    <property type="match status" value="1"/>
</dbReference>
<dbReference type="PIRSF" id="PIRSF015601">
    <property type="entry name" value="MTase_slr0722"/>
    <property type="match status" value="1"/>
</dbReference>
<evidence type="ECO:0000256" key="11">
    <source>
        <dbReference type="ARBA" id="ARBA00047944"/>
    </source>
</evidence>
<organism evidence="15 16">
    <name type="scientific">Enterococcus camelliae</name>
    <dbReference type="NCBI Taxonomy" id="453959"/>
    <lineage>
        <taxon>Bacteria</taxon>
        <taxon>Bacillati</taxon>
        <taxon>Bacillota</taxon>
        <taxon>Bacilli</taxon>
        <taxon>Lactobacillales</taxon>
        <taxon>Enterococcaceae</taxon>
        <taxon>Enterococcus</taxon>
    </lineage>
</organism>
<keyword evidence="16" id="KW-1185">Reference proteome</keyword>
<keyword evidence="9 12" id="KW-0949">S-adenosyl-L-methionine</keyword>
<keyword evidence="6 12" id="KW-0698">rRNA processing</keyword>
<feature type="domain" description="Ribosomal RNA small subunit methyltransferase E PUA-like" evidence="14">
    <location>
        <begin position="22"/>
        <end position="66"/>
    </location>
</feature>
<evidence type="ECO:0000256" key="5">
    <source>
        <dbReference type="ARBA" id="ARBA00022490"/>
    </source>
</evidence>
<keyword evidence="8 12" id="KW-0808">Transferase</keyword>
<dbReference type="SUPFAM" id="SSF75217">
    <property type="entry name" value="alpha/beta knot"/>
    <property type="match status" value="1"/>
</dbReference>
<keyword evidence="5 12" id="KW-0963">Cytoplasm</keyword>
<comment type="similarity">
    <text evidence="2 12">Belongs to the RNA methyltransferase RsmE family.</text>
</comment>
<evidence type="ECO:0000256" key="9">
    <source>
        <dbReference type="ARBA" id="ARBA00022691"/>
    </source>
</evidence>
<dbReference type="SUPFAM" id="SSF88697">
    <property type="entry name" value="PUA domain-like"/>
    <property type="match status" value="1"/>
</dbReference>
<reference evidence="16" key="1">
    <citation type="journal article" date="2019" name="Int. J. Syst. Evol. Microbiol.">
        <title>The Global Catalogue of Microorganisms (GCM) 10K type strain sequencing project: providing services to taxonomists for standard genome sequencing and annotation.</title>
        <authorList>
            <consortium name="The Broad Institute Genomics Platform"/>
            <consortium name="The Broad Institute Genome Sequencing Center for Infectious Disease"/>
            <person name="Wu L."/>
            <person name="Ma J."/>
        </authorList>
    </citation>
    <scope>NUCLEOTIDE SEQUENCE [LARGE SCALE GENOMIC DNA]</scope>
    <source>
        <strain evidence="16">TISTR 932</strain>
    </source>
</reference>
<dbReference type="CDD" id="cd18084">
    <property type="entry name" value="RsmE-like"/>
    <property type="match status" value="1"/>
</dbReference>
<dbReference type="RefSeq" id="WP_379982089.1">
    <property type="nucleotide sequence ID" value="NZ_JBHUMO010000056.1"/>
</dbReference>
<comment type="catalytic activity">
    <reaction evidence="11 12">
        <text>uridine(1498) in 16S rRNA + S-adenosyl-L-methionine = N(3)-methyluridine(1498) in 16S rRNA + S-adenosyl-L-homocysteine + H(+)</text>
        <dbReference type="Rhea" id="RHEA:42920"/>
        <dbReference type="Rhea" id="RHEA-COMP:10283"/>
        <dbReference type="Rhea" id="RHEA-COMP:10284"/>
        <dbReference type="ChEBI" id="CHEBI:15378"/>
        <dbReference type="ChEBI" id="CHEBI:57856"/>
        <dbReference type="ChEBI" id="CHEBI:59789"/>
        <dbReference type="ChEBI" id="CHEBI:65315"/>
        <dbReference type="ChEBI" id="CHEBI:74502"/>
        <dbReference type="EC" id="2.1.1.193"/>
    </reaction>
</comment>
<evidence type="ECO:0000259" key="13">
    <source>
        <dbReference type="Pfam" id="PF04452"/>
    </source>
</evidence>
<evidence type="ECO:0000313" key="15">
    <source>
        <dbReference type="EMBL" id="MFD2729585.1"/>
    </source>
</evidence>
<sequence>MQRYFLNTAYGTTTPQSYEVSGEPFHHMVHVMRMEVGTQVYLVFSDGVSVEARIGQINSDSVVLELGNREQVHRELPINVTIASGFPKGDKLEWIVQKGTELGANQFLAFPAKTSIVKWDQKKRQKKQERLQKIAQEAAEQSHRQSCPRVVLLENQSQLLTQMQTADQVLIAYEESAKKGEHAQLVETFKKMRPGQQLLVIFGPEGGFLPEEIAQFLSAGALCCGLGPRILRTETAPLYVLGAASYHYELCQAEPTSVD</sequence>
<evidence type="ECO:0000256" key="12">
    <source>
        <dbReference type="PIRNR" id="PIRNR015601"/>
    </source>
</evidence>
<keyword evidence="7 12" id="KW-0489">Methyltransferase</keyword>
<dbReference type="EC" id="2.1.1.193" evidence="3 12"/>
<accession>A0ABW5TLL0</accession>
<dbReference type="GO" id="GO:0008168">
    <property type="term" value="F:methyltransferase activity"/>
    <property type="evidence" value="ECO:0007669"/>
    <property type="project" value="UniProtKB-KW"/>
</dbReference>
<dbReference type="Proteomes" id="UP001597427">
    <property type="component" value="Unassembled WGS sequence"/>
</dbReference>
<evidence type="ECO:0000256" key="1">
    <source>
        <dbReference type="ARBA" id="ARBA00004496"/>
    </source>
</evidence>
<dbReference type="InterPro" id="IPR029026">
    <property type="entry name" value="tRNA_m1G_MTases_N"/>
</dbReference>
<dbReference type="InterPro" id="IPR015947">
    <property type="entry name" value="PUA-like_sf"/>
</dbReference>
<dbReference type="NCBIfam" id="NF008691">
    <property type="entry name" value="PRK11713.1-4"/>
    <property type="match status" value="1"/>
</dbReference>
<dbReference type="InterPro" id="IPR006700">
    <property type="entry name" value="RsmE"/>
</dbReference>
<gene>
    <name evidence="15" type="ORF">ACFSR0_09150</name>
</gene>
<dbReference type="Pfam" id="PF20260">
    <property type="entry name" value="PUA_4"/>
    <property type="match status" value="1"/>
</dbReference>
<evidence type="ECO:0000256" key="6">
    <source>
        <dbReference type="ARBA" id="ARBA00022552"/>
    </source>
</evidence>
<evidence type="ECO:0000256" key="3">
    <source>
        <dbReference type="ARBA" id="ARBA00012328"/>
    </source>
</evidence>
<comment type="subcellular location">
    <subcellularLocation>
        <location evidence="1 12">Cytoplasm</location>
    </subcellularLocation>
</comment>
<evidence type="ECO:0000256" key="4">
    <source>
        <dbReference type="ARBA" id="ARBA00013673"/>
    </source>
</evidence>
<evidence type="ECO:0000313" key="16">
    <source>
        <dbReference type="Proteomes" id="UP001597427"/>
    </source>
</evidence>
<dbReference type="InterPro" id="IPR046886">
    <property type="entry name" value="RsmE_MTase_dom"/>
</dbReference>
<evidence type="ECO:0000256" key="7">
    <source>
        <dbReference type="ARBA" id="ARBA00022603"/>
    </source>
</evidence>
<comment type="caution">
    <text evidence="15">The sequence shown here is derived from an EMBL/GenBank/DDBJ whole genome shotgun (WGS) entry which is preliminary data.</text>
</comment>